<dbReference type="EMBL" id="KN833015">
    <property type="protein sequence ID" value="KIM78576.1"/>
    <property type="molecule type" value="Genomic_DNA"/>
</dbReference>
<dbReference type="Proteomes" id="UP000054166">
    <property type="component" value="Unassembled WGS sequence"/>
</dbReference>
<dbReference type="InParanoid" id="A0A0C3FF11"/>
<accession>A0A0C3FF11</accession>
<evidence type="ECO:0000313" key="1">
    <source>
        <dbReference type="EMBL" id="KIM78576.1"/>
    </source>
</evidence>
<dbReference type="OrthoDB" id="2749120at2759"/>
<reference evidence="1 2" key="1">
    <citation type="submission" date="2014-04" db="EMBL/GenBank/DDBJ databases">
        <authorList>
            <consortium name="DOE Joint Genome Institute"/>
            <person name="Kuo A."/>
            <person name="Tarkka M."/>
            <person name="Buscot F."/>
            <person name="Kohler A."/>
            <person name="Nagy L.G."/>
            <person name="Floudas D."/>
            <person name="Copeland A."/>
            <person name="Barry K.W."/>
            <person name="Cichocki N."/>
            <person name="Veneault-Fourrey C."/>
            <person name="LaButti K."/>
            <person name="Lindquist E.A."/>
            <person name="Lipzen A."/>
            <person name="Lundell T."/>
            <person name="Morin E."/>
            <person name="Murat C."/>
            <person name="Sun H."/>
            <person name="Tunlid A."/>
            <person name="Henrissat B."/>
            <person name="Grigoriev I.V."/>
            <person name="Hibbett D.S."/>
            <person name="Martin F."/>
            <person name="Nordberg H.P."/>
            <person name="Cantor M.N."/>
            <person name="Hua S.X."/>
        </authorList>
    </citation>
    <scope>NUCLEOTIDE SEQUENCE [LARGE SCALE GENOMIC DNA]</scope>
    <source>
        <strain evidence="1 2">F 1598</strain>
    </source>
</reference>
<protein>
    <submittedName>
        <fullName evidence="1">Uncharacterized protein</fullName>
    </submittedName>
</protein>
<dbReference type="AlphaFoldDB" id="A0A0C3FF11"/>
<name>A0A0C3FF11_PILCF</name>
<sequence>MSADILPSSKLLCFKWRRPLWHGSSKTKKMPSSTSPPTILRSDCHQAQPTWQKNFPAAGAVDRWLATNIQSPYPSSYLLMGDGPANEVLCIIRRFHIVVSDMPMAPSKDPDTFILYITASVSPELGIPPLACSSPRATLARYVGFSDDLEAPEWTRWGNSILSFRQPKGSFADLFARMATWEENRMKGLPYRMIEWAKAISVGSSPSTTIQV</sequence>
<reference evidence="2" key="2">
    <citation type="submission" date="2015-01" db="EMBL/GenBank/DDBJ databases">
        <title>Evolutionary Origins and Diversification of the Mycorrhizal Mutualists.</title>
        <authorList>
            <consortium name="DOE Joint Genome Institute"/>
            <consortium name="Mycorrhizal Genomics Consortium"/>
            <person name="Kohler A."/>
            <person name="Kuo A."/>
            <person name="Nagy L.G."/>
            <person name="Floudas D."/>
            <person name="Copeland A."/>
            <person name="Barry K.W."/>
            <person name="Cichocki N."/>
            <person name="Veneault-Fourrey C."/>
            <person name="LaButti K."/>
            <person name="Lindquist E.A."/>
            <person name="Lipzen A."/>
            <person name="Lundell T."/>
            <person name="Morin E."/>
            <person name="Murat C."/>
            <person name="Riley R."/>
            <person name="Ohm R."/>
            <person name="Sun H."/>
            <person name="Tunlid A."/>
            <person name="Henrissat B."/>
            <person name="Grigoriev I.V."/>
            <person name="Hibbett D.S."/>
            <person name="Martin F."/>
        </authorList>
    </citation>
    <scope>NUCLEOTIDE SEQUENCE [LARGE SCALE GENOMIC DNA]</scope>
    <source>
        <strain evidence="2">F 1598</strain>
    </source>
</reference>
<evidence type="ECO:0000313" key="2">
    <source>
        <dbReference type="Proteomes" id="UP000054166"/>
    </source>
</evidence>
<gene>
    <name evidence="1" type="ORF">PILCRDRAFT_11041</name>
</gene>
<dbReference type="HOGENOM" id="CLU_1300117_0_0_1"/>
<organism evidence="1 2">
    <name type="scientific">Piloderma croceum (strain F 1598)</name>
    <dbReference type="NCBI Taxonomy" id="765440"/>
    <lineage>
        <taxon>Eukaryota</taxon>
        <taxon>Fungi</taxon>
        <taxon>Dikarya</taxon>
        <taxon>Basidiomycota</taxon>
        <taxon>Agaricomycotina</taxon>
        <taxon>Agaricomycetes</taxon>
        <taxon>Agaricomycetidae</taxon>
        <taxon>Atheliales</taxon>
        <taxon>Atheliaceae</taxon>
        <taxon>Piloderma</taxon>
    </lineage>
</organism>
<keyword evidence="2" id="KW-1185">Reference proteome</keyword>
<proteinExistence type="predicted"/>